<dbReference type="Proteomes" id="UP000652761">
    <property type="component" value="Unassembled WGS sequence"/>
</dbReference>
<accession>A0A843V9M7</accession>
<reference evidence="2" key="1">
    <citation type="submission" date="2017-07" db="EMBL/GenBank/DDBJ databases">
        <title>Taro Niue Genome Assembly and Annotation.</title>
        <authorList>
            <person name="Atibalentja N."/>
            <person name="Keating K."/>
            <person name="Fields C.J."/>
        </authorList>
    </citation>
    <scope>NUCLEOTIDE SEQUENCE</scope>
    <source>
        <strain evidence="2">Niue_2</strain>
        <tissue evidence="2">Leaf</tissue>
    </source>
</reference>
<evidence type="ECO:0000256" key="1">
    <source>
        <dbReference type="SAM" id="MobiDB-lite"/>
    </source>
</evidence>
<gene>
    <name evidence="2" type="ORF">Taro_023037</name>
</gene>
<organism evidence="2 3">
    <name type="scientific">Colocasia esculenta</name>
    <name type="common">Wild taro</name>
    <name type="synonym">Arum esculentum</name>
    <dbReference type="NCBI Taxonomy" id="4460"/>
    <lineage>
        <taxon>Eukaryota</taxon>
        <taxon>Viridiplantae</taxon>
        <taxon>Streptophyta</taxon>
        <taxon>Embryophyta</taxon>
        <taxon>Tracheophyta</taxon>
        <taxon>Spermatophyta</taxon>
        <taxon>Magnoliopsida</taxon>
        <taxon>Liliopsida</taxon>
        <taxon>Araceae</taxon>
        <taxon>Aroideae</taxon>
        <taxon>Colocasieae</taxon>
        <taxon>Colocasia</taxon>
    </lineage>
</organism>
<dbReference type="EMBL" id="NMUH01001241">
    <property type="protein sequence ID" value="MQL90430.1"/>
    <property type="molecule type" value="Genomic_DNA"/>
</dbReference>
<proteinExistence type="predicted"/>
<dbReference type="AlphaFoldDB" id="A0A843V9M7"/>
<comment type="caution">
    <text evidence="2">The sequence shown here is derived from an EMBL/GenBank/DDBJ whole genome shotgun (WGS) entry which is preliminary data.</text>
</comment>
<sequence length="71" mass="7727">MQIFLRPVIGTIREAPIPNRHSDPVGPGPDSEISVMFPRSRGSPVGPQPRVSQSRRSEATVIVVRELLPAS</sequence>
<protein>
    <submittedName>
        <fullName evidence="2">Uncharacterized protein</fullName>
    </submittedName>
</protein>
<feature type="region of interest" description="Disordered" evidence="1">
    <location>
        <begin position="15"/>
        <end position="57"/>
    </location>
</feature>
<keyword evidence="3" id="KW-1185">Reference proteome</keyword>
<name>A0A843V9M7_COLES</name>
<evidence type="ECO:0000313" key="2">
    <source>
        <dbReference type="EMBL" id="MQL90430.1"/>
    </source>
</evidence>
<evidence type="ECO:0000313" key="3">
    <source>
        <dbReference type="Proteomes" id="UP000652761"/>
    </source>
</evidence>